<dbReference type="AlphaFoldDB" id="A0A4S2KVH9"/>
<evidence type="ECO:0000313" key="2">
    <source>
        <dbReference type="Proteomes" id="UP000310200"/>
    </source>
</evidence>
<sequence length="79" mass="8427">MQWRRLPTNVSTCVQGSPHLGQVSVFFFPPPVPLLEEPLEETVSLEGGVGSVGALPKLPLIDRALLATTTLTILCTAQS</sequence>
<dbReference type="Proteomes" id="UP000310200">
    <property type="component" value="Unassembled WGS sequence"/>
</dbReference>
<protein>
    <submittedName>
        <fullName evidence="1">Uncharacterized protein</fullName>
    </submittedName>
</protein>
<proteinExistence type="predicted"/>
<gene>
    <name evidence="1" type="ORF">DBV15_00326</name>
</gene>
<name>A0A4S2KVH9_9HYME</name>
<organism evidence="1 2">
    <name type="scientific">Temnothorax longispinosus</name>
    <dbReference type="NCBI Taxonomy" id="300112"/>
    <lineage>
        <taxon>Eukaryota</taxon>
        <taxon>Metazoa</taxon>
        <taxon>Ecdysozoa</taxon>
        <taxon>Arthropoda</taxon>
        <taxon>Hexapoda</taxon>
        <taxon>Insecta</taxon>
        <taxon>Pterygota</taxon>
        <taxon>Neoptera</taxon>
        <taxon>Endopterygota</taxon>
        <taxon>Hymenoptera</taxon>
        <taxon>Apocrita</taxon>
        <taxon>Aculeata</taxon>
        <taxon>Formicoidea</taxon>
        <taxon>Formicidae</taxon>
        <taxon>Myrmicinae</taxon>
        <taxon>Temnothorax</taxon>
    </lineage>
</organism>
<accession>A0A4S2KVH9</accession>
<reference evidence="1 2" key="1">
    <citation type="journal article" date="2019" name="Philos. Trans. R. Soc. Lond., B, Biol. Sci.">
        <title>Ant behaviour and brain gene expression of defending hosts depend on the ecological success of the intruding social parasite.</title>
        <authorList>
            <person name="Kaur R."/>
            <person name="Stoldt M."/>
            <person name="Jongepier E."/>
            <person name="Feldmeyer B."/>
            <person name="Menzel F."/>
            <person name="Bornberg-Bauer E."/>
            <person name="Foitzik S."/>
        </authorList>
    </citation>
    <scope>NUCLEOTIDE SEQUENCE [LARGE SCALE GENOMIC DNA]</scope>
    <source>
        <tissue evidence="1">Whole body</tissue>
    </source>
</reference>
<evidence type="ECO:0000313" key="1">
    <source>
        <dbReference type="EMBL" id="TGZ54083.1"/>
    </source>
</evidence>
<keyword evidence="2" id="KW-1185">Reference proteome</keyword>
<comment type="caution">
    <text evidence="1">The sequence shown here is derived from an EMBL/GenBank/DDBJ whole genome shotgun (WGS) entry which is preliminary data.</text>
</comment>
<dbReference type="EMBL" id="QBLH01000831">
    <property type="protein sequence ID" value="TGZ54083.1"/>
    <property type="molecule type" value="Genomic_DNA"/>
</dbReference>